<evidence type="ECO:0000256" key="2">
    <source>
        <dbReference type="SAM" id="SignalP"/>
    </source>
</evidence>
<comment type="similarity">
    <text evidence="1">Belongs to the RutC family.</text>
</comment>
<dbReference type="GO" id="GO:0005829">
    <property type="term" value="C:cytosol"/>
    <property type="evidence" value="ECO:0007669"/>
    <property type="project" value="TreeGrafter"/>
</dbReference>
<dbReference type="GO" id="GO:0019239">
    <property type="term" value="F:deaminase activity"/>
    <property type="evidence" value="ECO:0007669"/>
    <property type="project" value="TreeGrafter"/>
</dbReference>
<dbReference type="SUPFAM" id="SSF55298">
    <property type="entry name" value="YjgF-like"/>
    <property type="match status" value="1"/>
</dbReference>
<dbReference type="InterPro" id="IPR019897">
    <property type="entry name" value="RidA_CS"/>
</dbReference>
<evidence type="ECO:0000256" key="1">
    <source>
        <dbReference type="ARBA" id="ARBA00010552"/>
    </source>
</evidence>
<dbReference type="PROSITE" id="PS01094">
    <property type="entry name" value="UPF0076"/>
    <property type="match status" value="1"/>
</dbReference>
<dbReference type="AlphaFoldDB" id="A0A1H7ACQ9"/>
<dbReference type="InterPro" id="IPR006175">
    <property type="entry name" value="YjgF/YER057c/UK114"/>
</dbReference>
<feature type="signal peptide" evidence="2">
    <location>
        <begin position="1"/>
        <end position="25"/>
    </location>
</feature>
<accession>A0A1H7ACQ9</accession>
<organism evidence="3 4">
    <name type="scientific">Pseudomonas linyingensis</name>
    <dbReference type="NCBI Taxonomy" id="915471"/>
    <lineage>
        <taxon>Bacteria</taxon>
        <taxon>Pseudomonadati</taxon>
        <taxon>Pseudomonadota</taxon>
        <taxon>Gammaproteobacteria</taxon>
        <taxon>Pseudomonadales</taxon>
        <taxon>Pseudomonadaceae</taxon>
        <taxon>Pseudomonas</taxon>
    </lineage>
</organism>
<dbReference type="Pfam" id="PF01042">
    <property type="entry name" value="Ribonuc_L-PSP"/>
    <property type="match status" value="1"/>
</dbReference>
<dbReference type="EMBL" id="FNZE01000011">
    <property type="protein sequence ID" value="SEJ58785.1"/>
    <property type="molecule type" value="Genomic_DNA"/>
</dbReference>
<keyword evidence="4" id="KW-1185">Reference proteome</keyword>
<name>A0A1H7ACQ9_9PSED</name>
<dbReference type="InterPro" id="IPR035959">
    <property type="entry name" value="RutC-like_sf"/>
</dbReference>
<dbReference type="RefSeq" id="WP_090312088.1">
    <property type="nucleotide sequence ID" value="NZ_FNZE01000011.1"/>
</dbReference>
<dbReference type="PANTHER" id="PTHR11803:SF59">
    <property type="entry name" value="ENDORIBONUCLEASE"/>
    <property type="match status" value="1"/>
</dbReference>
<proteinExistence type="inferred from homology"/>
<protein>
    <submittedName>
        <fullName evidence="3">Enamine deaminase RidA, house cleaning of reactive enamine intermediates, YjgF/YER057c/UK114 family</fullName>
    </submittedName>
</protein>
<gene>
    <name evidence="3" type="ORF">SAMN05216201_111113</name>
</gene>
<evidence type="ECO:0000313" key="4">
    <source>
        <dbReference type="Proteomes" id="UP000242930"/>
    </source>
</evidence>
<sequence length="169" mass="17572">MNKLMQNVLTGAVLTGALLATQANAADAVIRHKIPNSSFPIALAVEVPASATVVNLSGSVPVAIDAKAPADSLAAYGDTEAQTVSVFKTIDKTLQSLGLNMGDVVKMQVFLVGDPTKGGKMDFAGFMKGYGQFFGTEAQPNLPARSVMQVAGLVNPAWLVEIEVTAVRP</sequence>
<keyword evidence="2" id="KW-0732">Signal</keyword>
<reference evidence="4" key="1">
    <citation type="submission" date="2016-10" db="EMBL/GenBank/DDBJ databases">
        <authorList>
            <person name="Varghese N."/>
            <person name="Submissions S."/>
        </authorList>
    </citation>
    <scope>NUCLEOTIDE SEQUENCE [LARGE SCALE GENOMIC DNA]</scope>
    <source>
        <strain evidence="4">LMG 25967</strain>
    </source>
</reference>
<dbReference type="CDD" id="cd06151">
    <property type="entry name" value="YjgF_YER057c_UK114_like_3"/>
    <property type="match status" value="1"/>
</dbReference>
<dbReference type="PANTHER" id="PTHR11803">
    <property type="entry name" value="2-IMINOBUTANOATE/2-IMINOPROPANOATE DEAMINASE RIDA"/>
    <property type="match status" value="1"/>
</dbReference>
<dbReference type="Proteomes" id="UP000242930">
    <property type="component" value="Unassembled WGS sequence"/>
</dbReference>
<feature type="chain" id="PRO_5017429658" evidence="2">
    <location>
        <begin position="26"/>
        <end position="169"/>
    </location>
</feature>
<dbReference type="OrthoDB" id="9803101at2"/>
<dbReference type="STRING" id="915471.SAMN05216201_111113"/>
<dbReference type="Gene3D" id="3.30.1330.40">
    <property type="entry name" value="RutC-like"/>
    <property type="match status" value="1"/>
</dbReference>
<evidence type="ECO:0000313" key="3">
    <source>
        <dbReference type="EMBL" id="SEJ58785.1"/>
    </source>
</evidence>